<sequence length="1180" mass="132397">MIPHYKYKTLNAAITLLLLLFAPGSEARGQGSTVSHTFYLTGNGGREGDSTVLEALGRSLEGQDENTSVLFLGNNAESKTAFPGTHRLDQQLSAVRDFKGKIVFVPGYDDWKKGVSGIKAQQEYINSRLSHKSFFPTDGCALKKIEINQHCDLLLIDSQWALMDWDDLPGLNRDCDLKTKEDFYAELEHEINKSEGRIVLIAMCHPVASGGRYGSSYSFGIDRRDIANKHYKEFSDRLLTMAQRFRDILFVAGHEQNLQFIHARGIPVVISGSARQGDKPRHAPDTGFVSGDRGFARITIYSDKAADVSFFDASNNFSVPVFSAPVLQPQKKEDTAGYGEYDTPAYVYRSVYSPEELRRSGVYRTLWGNHYRRDYITPVKLQTALLDTLYGGLRPVRHGGGHQTNSLRLADQGGKGYNLRGVKKDALRFMQYFIFSRDYLTADASDTYFVELLEDYWTTANPFAPLTAAGLSKAIGLPQAEPRLYFLPRQKALGSFNSDFGDAMYFLEPRTAGEQAGEATRQLKDRSTMDLIGILAGQHKVVIDESLYIRARLFDNVIGDFDRHHDQWRWREQKLPDGSLHFSPIPRDRDQAFADFDGMMIRVITALHPPLGFMQPYGPKYRHLRWFNDAGDDVDRVVLRYDTEQDWIRQARFIKEQLTGDLLKESFERMPQGVDRERQNKIMEALAARLAAIEDHAVALYRYIKSRPLVTGTNGPDHFIVTRNADGSTHILAYRMQGEEAGNILWDTELHKGVTREIRIYGLDGNDTFEVNGDAAGAIPITIIGGRDTDLYRARSPGHVRVFDYASEHSDFESPVRTTLSDSYELNTYNYKNAHRNVSAILPILGYNPDGGLGVGVGYSYTVNALRRNPYTARHIVKGRYFTATSGVAMDYQGEFAQVLGKANLGIKAGFTTPDYTCNFFGYGNRTPDYGEFDVAYNRVNQRLAYVAPSLIYRGYYGGTFTFGLGYSRSDIEKTEGTYIATAPISPMVFRGQEFYSVQAGYMYENFDEQALPGKGIAFGLSAFYTANFAENRGFACLIPEIRLTTKIDPQGTLIYATKLQGKLLLNNQFEFFQAATIGDGDGLRGLRQQRFSGKGSFYHNSDLRLGLGRLRNGILPMTFGLYGGFDYGRVWLEGEDSSKWHTSQGGGLFFTLAGFTTANLAYFNSADGNRINIALQLAF</sequence>
<feature type="signal peptide" evidence="1">
    <location>
        <begin position="1"/>
        <end position="27"/>
    </location>
</feature>
<comment type="caution">
    <text evidence="2">The sequence shown here is derived from an EMBL/GenBank/DDBJ whole genome shotgun (WGS) entry which is preliminary data.</text>
</comment>
<keyword evidence="1" id="KW-0732">Signal</keyword>
<name>A0A444WEP0_9FLAO</name>
<evidence type="ECO:0000313" key="3">
    <source>
        <dbReference type="Proteomes" id="UP000289775"/>
    </source>
</evidence>
<dbReference type="InterPro" id="IPR029052">
    <property type="entry name" value="Metallo-depent_PP-like"/>
</dbReference>
<protein>
    <submittedName>
        <fullName evidence="2">Surface antigen (D15)</fullName>
    </submittedName>
</protein>
<gene>
    <name evidence="2" type="ORF">NU09_0846</name>
</gene>
<dbReference type="AlphaFoldDB" id="A0A444WEP0"/>
<organism evidence="2 3">
    <name type="scientific">Flavobacterium beibuense</name>
    <dbReference type="NCBI Taxonomy" id="657326"/>
    <lineage>
        <taxon>Bacteria</taxon>
        <taxon>Pseudomonadati</taxon>
        <taxon>Bacteroidota</taxon>
        <taxon>Flavobacteriia</taxon>
        <taxon>Flavobacteriales</taxon>
        <taxon>Flavobacteriaceae</taxon>
        <taxon>Flavobacterium</taxon>
    </lineage>
</organism>
<dbReference type="RefSeq" id="WP_129750013.1">
    <property type="nucleotide sequence ID" value="NZ_JUIW01000003.1"/>
</dbReference>
<evidence type="ECO:0000256" key="1">
    <source>
        <dbReference type="SAM" id="SignalP"/>
    </source>
</evidence>
<dbReference type="Proteomes" id="UP000289775">
    <property type="component" value="Unassembled WGS sequence"/>
</dbReference>
<reference evidence="2 3" key="1">
    <citation type="submission" date="2014-12" db="EMBL/GenBank/DDBJ databases">
        <title>Genome sequence of Flavobacterium beibuense RSKm HC5.</title>
        <authorList>
            <person name="Kim J.F."/>
            <person name="Song J.Y."/>
            <person name="Kwak M.-J."/>
            <person name="Lee S.-W."/>
        </authorList>
    </citation>
    <scope>NUCLEOTIDE SEQUENCE [LARGE SCALE GENOMIC DNA]</scope>
    <source>
        <strain evidence="2 3">RSKm HC5</strain>
    </source>
</reference>
<dbReference type="SUPFAM" id="SSF56300">
    <property type="entry name" value="Metallo-dependent phosphatases"/>
    <property type="match status" value="1"/>
</dbReference>
<proteinExistence type="predicted"/>
<feature type="chain" id="PRO_5019216462" evidence="1">
    <location>
        <begin position="28"/>
        <end position="1180"/>
    </location>
</feature>
<evidence type="ECO:0000313" key="2">
    <source>
        <dbReference type="EMBL" id="RYJ44236.1"/>
    </source>
</evidence>
<keyword evidence="3" id="KW-1185">Reference proteome</keyword>
<accession>A0A444WEP0</accession>
<dbReference type="EMBL" id="JUIW01000003">
    <property type="protein sequence ID" value="RYJ44236.1"/>
    <property type="molecule type" value="Genomic_DNA"/>
</dbReference>
<dbReference type="OrthoDB" id="333971at2"/>
<dbReference type="Gene3D" id="3.60.21.10">
    <property type="match status" value="1"/>
</dbReference>